<dbReference type="EMBL" id="JADNYJ010000029">
    <property type="protein sequence ID" value="KAF8903655.1"/>
    <property type="molecule type" value="Genomic_DNA"/>
</dbReference>
<feature type="compositionally biased region" description="Basic and acidic residues" evidence="1">
    <location>
        <begin position="1657"/>
        <end position="1671"/>
    </location>
</feature>
<comment type="caution">
    <text evidence="3">The sequence shown here is derived from an EMBL/GenBank/DDBJ whole genome shotgun (WGS) entry which is preliminary data.</text>
</comment>
<reference evidence="3" key="1">
    <citation type="submission" date="2020-11" db="EMBL/GenBank/DDBJ databases">
        <authorList>
            <consortium name="DOE Joint Genome Institute"/>
            <person name="Ahrendt S."/>
            <person name="Riley R."/>
            <person name="Andreopoulos W."/>
            <person name="LaButti K."/>
            <person name="Pangilinan J."/>
            <person name="Ruiz-duenas F.J."/>
            <person name="Barrasa J.M."/>
            <person name="Sanchez-Garcia M."/>
            <person name="Camarero S."/>
            <person name="Miyauchi S."/>
            <person name="Serrano A."/>
            <person name="Linde D."/>
            <person name="Babiker R."/>
            <person name="Drula E."/>
            <person name="Ayuso-Fernandez I."/>
            <person name="Pacheco R."/>
            <person name="Padilla G."/>
            <person name="Ferreira P."/>
            <person name="Barriuso J."/>
            <person name="Kellner H."/>
            <person name="Castanera R."/>
            <person name="Alfaro M."/>
            <person name="Ramirez L."/>
            <person name="Pisabarro A.G."/>
            <person name="Kuo A."/>
            <person name="Tritt A."/>
            <person name="Lipzen A."/>
            <person name="He G."/>
            <person name="Yan M."/>
            <person name="Ng V."/>
            <person name="Cullen D."/>
            <person name="Martin F."/>
            <person name="Rosso M.-N."/>
            <person name="Henrissat B."/>
            <person name="Hibbett D."/>
            <person name="Martinez A.T."/>
            <person name="Grigoriev I.V."/>
        </authorList>
    </citation>
    <scope>NUCLEOTIDE SEQUENCE</scope>
    <source>
        <strain evidence="3">AH 44721</strain>
    </source>
</reference>
<feature type="region of interest" description="Disordered" evidence="1">
    <location>
        <begin position="1134"/>
        <end position="1194"/>
    </location>
</feature>
<feature type="compositionally biased region" description="Basic and acidic residues" evidence="1">
    <location>
        <begin position="1509"/>
        <end position="1531"/>
    </location>
</feature>
<feature type="region of interest" description="Disordered" evidence="1">
    <location>
        <begin position="1505"/>
        <end position="1531"/>
    </location>
</feature>
<feature type="region of interest" description="Disordered" evidence="1">
    <location>
        <begin position="837"/>
        <end position="871"/>
    </location>
</feature>
<organism evidence="3 4">
    <name type="scientific">Gymnopilus junonius</name>
    <name type="common">Spectacular rustgill mushroom</name>
    <name type="synonym">Gymnopilus spectabilis subsp. junonius</name>
    <dbReference type="NCBI Taxonomy" id="109634"/>
    <lineage>
        <taxon>Eukaryota</taxon>
        <taxon>Fungi</taxon>
        <taxon>Dikarya</taxon>
        <taxon>Basidiomycota</taxon>
        <taxon>Agaricomycotina</taxon>
        <taxon>Agaricomycetes</taxon>
        <taxon>Agaricomycetidae</taxon>
        <taxon>Agaricales</taxon>
        <taxon>Agaricineae</taxon>
        <taxon>Hymenogastraceae</taxon>
        <taxon>Gymnopilus</taxon>
    </lineage>
</organism>
<accession>A0A9P5TPY7</accession>
<evidence type="ECO:0000259" key="2">
    <source>
        <dbReference type="Pfam" id="PF21034"/>
    </source>
</evidence>
<feature type="region of interest" description="Disordered" evidence="1">
    <location>
        <begin position="314"/>
        <end position="395"/>
    </location>
</feature>
<feature type="compositionally biased region" description="Low complexity" evidence="1">
    <location>
        <begin position="1090"/>
        <end position="1113"/>
    </location>
</feature>
<proteinExistence type="predicted"/>
<feature type="region of interest" description="Disordered" evidence="1">
    <location>
        <begin position="180"/>
        <end position="268"/>
    </location>
</feature>
<feature type="compositionally biased region" description="Low complexity" evidence="1">
    <location>
        <begin position="1148"/>
        <end position="1170"/>
    </location>
</feature>
<feature type="compositionally biased region" description="Polar residues" evidence="1">
    <location>
        <begin position="1558"/>
        <end position="1572"/>
    </location>
</feature>
<feature type="compositionally biased region" description="Low complexity" evidence="1">
    <location>
        <begin position="352"/>
        <end position="369"/>
    </location>
</feature>
<keyword evidence="4" id="KW-1185">Reference proteome</keyword>
<dbReference type="SUPFAM" id="SSF50978">
    <property type="entry name" value="WD40 repeat-like"/>
    <property type="match status" value="1"/>
</dbReference>
<dbReference type="PANTHER" id="PTHR13268:SF0">
    <property type="entry name" value="BCAS3 MICROTUBULE ASSOCIATED CELL MIGRATION FACTOR"/>
    <property type="match status" value="1"/>
</dbReference>
<dbReference type="InterPro" id="IPR045142">
    <property type="entry name" value="BCAS3-like"/>
</dbReference>
<dbReference type="GO" id="GO:0042594">
    <property type="term" value="P:response to starvation"/>
    <property type="evidence" value="ECO:0007669"/>
    <property type="project" value="TreeGrafter"/>
</dbReference>
<feature type="compositionally biased region" description="Basic and acidic residues" evidence="1">
    <location>
        <begin position="334"/>
        <end position="344"/>
    </location>
</feature>
<evidence type="ECO:0000256" key="1">
    <source>
        <dbReference type="SAM" id="MobiDB-lite"/>
    </source>
</evidence>
<dbReference type="InterPro" id="IPR036322">
    <property type="entry name" value="WD40_repeat_dom_sf"/>
</dbReference>
<feature type="region of interest" description="Disordered" evidence="1">
    <location>
        <begin position="1086"/>
        <end position="1114"/>
    </location>
</feature>
<feature type="compositionally biased region" description="Low complexity" evidence="1">
    <location>
        <begin position="240"/>
        <end position="259"/>
    </location>
</feature>
<feature type="region of interest" description="Disordered" evidence="1">
    <location>
        <begin position="1649"/>
        <end position="1682"/>
    </location>
</feature>
<dbReference type="Pfam" id="PF21034">
    <property type="entry name" value="BCAS3_WD40"/>
    <property type="match status" value="1"/>
</dbReference>
<feature type="compositionally biased region" description="Basic and acidic residues" evidence="1">
    <location>
        <begin position="450"/>
        <end position="460"/>
    </location>
</feature>
<feature type="domain" description="BCAS3 WD40" evidence="2">
    <location>
        <begin position="1009"/>
        <end position="1100"/>
    </location>
</feature>
<feature type="compositionally biased region" description="Polar residues" evidence="1">
    <location>
        <begin position="1177"/>
        <end position="1191"/>
    </location>
</feature>
<dbReference type="PANTHER" id="PTHR13268">
    <property type="entry name" value="BREAST CARCINOMA AMPLIFIED SEQUENCE 3"/>
    <property type="match status" value="1"/>
</dbReference>
<feature type="compositionally biased region" description="Low complexity" evidence="1">
    <location>
        <begin position="855"/>
        <end position="870"/>
    </location>
</feature>
<feature type="compositionally biased region" description="Low complexity" evidence="1">
    <location>
        <begin position="899"/>
        <end position="915"/>
    </location>
</feature>
<dbReference type="Proteomes" id="UP000724874">
    <property type="component" value="Unassembled WGS sequence"/>
</dbReference>
<evidence type="ECO:0000313" key="3">
    <source>
        <dbReference type="EMBL" id="KAF8903655.1"/>
    </source>
</evidence>
<feature type="region of interest" description="Disordered" evidence="1">
    <location>
        <begin position="421"/>
        <end position="460"/>
    </location>
</feature>
<gene>
    <name evidence="3" type="ORF">CPB84DRAFT_1773819</name>
</gene>
<dbReference type="GO" id="GO:0005737">
    <property type="term" value="C:cytoplasm"/>
    <property type="evidence" value="ECO:0007669"/>
    <property type="project" value="TreeGrafter"/>
</dbReference>
<protein>
    <recommendedName>
        <fullName evidence="2">BCAS3 WD40 domain-containing protein</fullName>
    </recommendedName>
</protein>
<feature type="region of interest" description="Disordered" evidence="1">
    <location>
        <begin position="1"/>
        <end position="98"/>
    </location>
</feature>
<feature type="region of interest" description="Disordered" evidence="1">
    <location>
        <begin position="897"/>
        <end position="925"/>
    </location>
</feature>
<feature type="compositionally biased region" description="Pro residues" evidence="1">
    <location>
        <begin position="39"/>
        <end position="52"/>
    </location>
</feature>
<feature type="region of interest" description="Disordered" evidence="1">
    <location>
        <begin position="1544"/>
        <end position="1572"/>
    </location>
</feature>
<dbReference type="InterPro" id="IPR048382">
    <property type="entry name" value="BCAS3_WD40"/>
</dbReference>
<feature type="compositionally biased region" description="Basic residues" evidence="1">
    <location>
        <begin position="1672"/>
        <end position="1682"/>
    </location>
</feature>
<dbReference type="OrthoDB" id="25778at2759"/>
<feature type="compositionally biased region" description="Low complexity" evidence="1">
    <location>
        <begin position="1"/>
        <end position="18"/>
    </location>
</feature>
<evidence type="ECO:0000313" key="4">
    <source>
        <dbReference type="Proteomes" id="UP000724874"/>
    </source>
</evidence>
<dbReference type="GO" id="GO:0006914">
    <property type="term" value="P:autophagy"/>
    <property type="evidence" value="ECO:0007669"/>
    <property type="project" value="InterPro"/>
</dbReference>
<name>A0A9P5TPY7_GYMJU</name>
<sequence length="1682" mass="181459">MPQRSSRNNNNNHYNGRNSNKRTTDSQSQIPPHQSHRTSPPPSPPTHLPTPLPDEQLLSLRASAMEDSLTELGLGVGDAAAPPTRHVESETGVDVDGGDDASIAVSTFSLSLGHAAAHPTRLIDLDTPPPAQLIALPERADDPDAEEEVKDQADVDALGLDSSYTYQAAMAYRSPPFREAQLPEKQDSPPPLPIPHRVPQQEFGEDEEGEGGFVGELNTSRNATIRMPRVMSPTHRPSLSTPNVSSPSNASSSRPTTTSILPSSPALQSRSRFGGFDAFSIGQALRSSYASLHRLPVVGYGVFSSSSSATASRAAASSSSGQPQQHRRVVSQQEFERDYERYDDSYNYGYRQPEPQMLQPQPQPQQSQPRLEEEYEYDTSRYPQQQRQQQGVAADMRRLPQPQRQRIQGQESGLAMAMKRGSPTGGYTSYSDSAEPMGPSGPEAAPSRGMRHEEKERDRGRREAEVISWARWDVLNDRRVLIIAYPTSLQIWDCADLKEVKEVLDVDFGAPEWGLLVGDSSFGPRRRGKEEEEGGKVRMRVVHAAVLPPPKILPAPGKATRVDDVDGFRDVRPLLAILMEPANEDERELETSSTTLVLYSLRKHQIVKMLSLDGRAMPTGIGKEGFVANEFVVAIGTTNPPRIHILSTLTFHTLHIVHSDALEPFYRPTAVSYSAQQSISSTLGVPSALSPSTSNSSQPSMASTGLLSIEGVTAGTTPPHLMYCLILSFRYRTGYLPMPLLRPGHHHHQARMRAVDFLLRPMPHPHPGLPPLMVAPRAVSLRLLLAVLLTGMSTITQADVGHAALKVGESVLGGMRFLGGPVSVGYALGVEGGGSGRGRLVSRRMRRDRDRRYSAGTPTTPTTTTAAPQTRQVAEHGYYVTVLDLAPLFSFDPARDPRLSPASVSSSRSASRSPHAPGPPAPRKVDEFLVSRSQPVAGLSFSKDGTSVGVVPRDGHSVKVFKLHPAPGVMVAAYNVISSSSALASSQEDTTPREFSERQIPEPMTRPASQLYDLYRGRTSAVIESVDWSRDGKWVGIGTRNRTVHVFGVNPFGMKPDVVWHLGGRVRDGVVSGVEPRTTQMTPLVRVRASKSSSSAKNIPSSIASTGSSSPAAVYTEPSRAPLAFTFVPPSELSANIQTPNSPRHHPVPSSSFSPSMSPSSPTFSSASPSVHGHSGSRPSLSRQQTSSSPHQDILLFDPADGVLSLRRLILDKHPVKEGGISTAIGGIGGSVGAAAAHALGVTSISLPGMGGAGKLSSSPSLKVSVGGGRDVKKDVGSDSDMELGAKESTVVWWDLRSGRESRGQVKFVFEPLDLGSKGKGRTVISADWLAQGEISTCSSSEVVLPRSLYLSHQFSFHTLGEDYHALIRRYQFDINGDKIEVRKEVEVVSAFSPSSAGAGVGLPGGGADAFMQDFDAQPHHRHARRISSSFDEPIASAISGSLQVDSANLPLILPMYPNGVPGSATGPAFAFPHKVLRNAIPIGKGIGRNVNVVGEGIGRIVSAGVGRRGRERERDREGGFSLNDEHGELHVPLEFDEEDEDFIRGERPGSSGPLAATSESSRDTSLVTPGNSSVAHSLMMDADVVGRVDEEIWGDDLASVIPHPSTSASAGVRHRHEGSLEDDSDFVRGWDKQDRLAVEEQEGYDDLGIVGVGGRVQRDVESEAERDKDKERKRKSKTRKR</sequence>